<dbReference type="EMBL" id="JBBPFD010000021">
    <property type="protein sequence ID" value="KAK7883015.1"/>
    <property type="molecule type" value="Genomic_DNA"/>
</dbReference>
<dbReference type="Proteomes" id="UP001460270">
    <property type="component" value="Unassembled WGS sequence"/>
</dbReference>
<keyword evidence="1" id="KW-0732">Signal</keyword>
<feature type="chain" id="PRO_5043474722" evidence="1">
    <location>
        <begin position="27"/>
        <end position="152"/>
    </location>
</feature>
<accession>A0AAW0MTV2</accession>
<gene>
    <name evidence="2" type="ORF">WMY93_029189</name>
</gene>
<evidence type="ECO:0000313" key="3">
    <source>
        <dbReference type="Proteomes" id="UP001460270"/>
    </source>
</evidence>
<sequence>MSSGCKRALVLRLRGFFMCALEGVAPVAELADTKVKVITRVWTIFHTITPKDLANKKLHKQPWSCVLSQFISQAESGQLSGGKEKIVTSACPSLCALQGRGSALKTPMHRAATGAVSFSSSDSYRARHAGTPLTGGSQERAAALHWEMFIVF</sequence>
<organism evidence="2 3">
    <name type="scientific">Mugilogobius chulae</name>
    <name type="common">yellowstripe goby</name>
    <dbReference type="NCBI Taxonomy" id="88201"/>
    <lineage>
        <taxon>Eukaryota</taxon>
        <taxon>Metazoa</taxon>
        <taxon>Chordata</taxon>
        <taxon>Craniata</taxon>
        <taxon>Vertebrata</taxon>
        <taxon>Euteleostomi</taxon>
        <taxon>Actinopterygii</taxon>
        <taxon>Neopterygii</taxon>
        <taxon>Teleostei</taxon>
        <taxon>Neoteleostei</taxon>
        <taxon>Acanthomorphata</taxon>
        <taxon>Gobiaria</taxon>
        <taxon>Gobiiformes</taxon>
        <taxon>Gobioidei</taxon>
        <taxon>Gobiidae</taxon>
        <taxon>Gobionellinae</taxon>
        <taxon>Mugilogobius</taxon>
    </lineage>
</organism>
<dbReference type="AlphaFoldDB" id="A0AAW0MTV2"/>
<evidence type="ECO:0000256" key="1">
    <source>
        <dbReference type="SAM" id="SignalP"/>
    </source>
</evidence>
<evidence type="ECO:0000313" key="2">
    <source>
        <dbReference type="EMBL" id="KAK7883015.1"/>
    </source>
</evidence>
<reference evidence="3" key="1">
    <citation type="submission" date="2024-04" db="EMBL/GenBank/DDBJ databases">
        <title>Salinicola lusitanus LLJ914,a marine bacterium isolated from the Okinawa Trough.</title>
        <authorList>
            <person name="Li J."/>
        </authorList>
    </citation>
    <scope>NUCLEOTIDE SEQUENCE [LARGE SCALE GENOMIC DNA]</scope>
</reference>
<comment type="caution">
    <text evidence="2">The sequence shown here is derived from an EMBL/GenBank/DDBJ whole genome shotgun (WGS) entry which is preliminary data.</text>
</comment>
<feature type="signal peptide" evidence="1">
    <location>
        <begin position="1"/>
        <end position="26"/>
    </location>
</feature>
<protein>
    <submittedName>
        <fullName evidence="2">Uncharacterized protein</fullName>
    </submittedName>
</protein>
<proteinExistence type="predicted"/>
<keyword evidence="3" id="KW-1185">Reference proteome</keyword>
<name>A0AAW0MTV2_9GOBI</name>